<dbReference type="Gene3D" id="2.60.40.10">
    <property type="entry name" value="Immunoglobulins"/>
    <property type="match status" value="1"/>
</dbReference>
<evidence type="ECO:0000313" key="7">
    <source>
        <dbReference type="Proteomes" id="UP000887013"/>
    </source>
</evidence>
<evidence type="ECO:0000256" key="1">
    <source>
        <dbReference type="ARBA" id="ARBA00022737"/>
    </source>
</evidence>
<keyword evidence="7" id="KW-1185">Reference proteome</keyword>
<feature type="compositionally biased region" description="Basic and acidic residues" evidence="4">
    <location>
        <begin position="128"/>
        <end position="150"/>
    </location>
</feature>
<evidence type="ECO:0000256" key="3">
    <source>
        <dbReference type="ARBA" id="ARBA00023319"/>
    </source>
</evidence>
<dbReference type="PROSITE" id="PS50835">
    <property type="entry name" value="IG_LIKE"/>
    <property type="match status" value="1"/>
</dbReference>
<dbReference type="OrthoDB" id="10012075at2759"/>
<dbReference type="AlphaFoldDB" id="A0A8X6QCZ2"/>
<dbReference type="InterPro" id="IPR003599">
    <property type="entry name" value="Ig_sub"/>
</dbReference>
<keyword evidence="2" id="KW-1015">Disulfide bond</keyword>
<dbReference type="Proteomes" id="UP000887013">
    <property type="component" value="Unassembled WGS sequence"/>
</dbReference>
<dbReference type="EMBL" id="BMAW01125353">
    <property type="protein sequence ID" value="GFU11949.1"/>
    <property type="molecule type" value="Genomic_DNA"/>
</dbReference>
<dbReference type="InterPro" id="IPR051170">
    <property type="entry name" value="Neural/epithelial_adhesion"/>
</dbReference>
<dbReference type="PANTHER" id="PTHR12231">
    <property type="entry name" value="CTX-RELATED TYPE I TRANSMEMBRANE PROTEIN"/>
    <property type="match status" value="1"/>
</dbReference>
<evidence type="ECO:0000256" key="4">
    <source>
        <dbReference type="SAM" id="MobiDB-lite"/>
    </source>
</evidence>
<organism evidence="6 7">
    <name type="scientific">Nephila pilipes</name>
    <name type="common">Giant wood spider</name>
    <name type="synonym">Nephila maculata</name>
    <dbReference type="NCBI Taxonomy" id="299642"/>
    <lineage>
        <taxon>Eukaryota</taxon>
        <taxon>Metazoa</taxon>
        <taxon>Ecdysozoa</taxon>
        <taxon>Arthropoda</taxon>
        <taxon>Chelicerata</taxon>
        <taxon>Arachnida</taxon>
        <taxon>Araneae</taxon>
        <taxon>Araneomorphae</taxon>
        <taxon>Entelegynae</taxon>
        <taxon>Araneoidea</taxon>
        <taxon>Nephilidae</taxon>
        <taxon>Nephila</taxon>
    </lineage>
</organism>
<evidence type="ECO:0000313" key="6">
    <source>
        <dbReference type="EMBL" id="GFU11949.1"/>
    </source>
</evidence>
<dbReference type="GO" id="GO:0043005">
    <property type="term" value="C:neuron projection"/>
    <property type="evidence" value="ECO:0007669"/>
    <property type="project" value="TreeGrafter"/>
</dbReference>
<dbReference type="PANTHER" id="PTHR12231:SF253">
    <property type="entry name" value="DPR-INTERACTING PROTEIN ETA, ISOFORM B-RELATED"/>
    <property type="match status" value="1"/>
</dbReference>
<dbReference type="Pfam" id="PF13927">
    <property type="entry name" value="Ig_3"/>
    <property type="match status" value="1"/>
</dbReference>
<reference evidence="6" key="1">
    <citation type="submission" date="2020-08" db="EMBL/GenBank/DDBJ databases">
        <title>Multicomponent nature underlies the extraordinary mechanical properties of spider dragline silk.</title>
        <authorList>
            <person name="Kono N."/>
            <person name="Nakamura H."/>
            <person name="Mori M."/>
            <person name="Yoshida Y."/>
            <person name="Ohtoshi R."/>
            <person name="Malay A.D."/>
            <person name="Moran D.A.P."/>
            <person name="Tomita M."/>
            <person name="Numata K."/>
            <person name="Arakawa K."/>
        </authorList>
    </citation>
    <scope>NUCLEOTIDE SEQUENCE</scope>
</reference>
<evidence type="ECO:0000256" key="2">
    <source>
        <dbReference type="ARBA" id="ARBA00023157"/>
    </source>
</evidence>
<gene>
    <name evidence="6" type="ORF">NPIL_1461</name>
</gene>
<proteinExistence type="predicted"/>
<name>A0A8X6QCZ2_NEPPI</name>
<sequence>MIWIPNQLVGAPVATDILLQCNLESHPRSVTYWIREGGIMVLTNLKYKTEVHPTVLYKVQLKLYIHNLEPEDYGSYTCVAKNSLGETEGTIRLYEIPPPSSVVNAQGEDIFHSKSEKLRNGHQQNSFKKHDEKDYSSQDPTDHRSNFQPKEEFSQILKTKGGENDLSGGSTSSRLHCLSSLFFLLMVYLHQIFVFNIS</sequence>
<keyword evidence="1" id="KW-0677">Repeat</keyword>
<dbReference type="InterPro" id="IPR036179">
    <property type="entry name" value="Ig-like_dom_sf"/>
</dbReference>
<dbReference type="InterPro" id="IPR007110">
    <property type="entry name" value="Ig-like_dom"/>
</dbReference>
<feature type="domain" description="Ig-like" evidence="5">
    <location>
        <begin position="10"/>
        <end position="92"/>
    </location>
</feature>
<accession>A0A8X6QCZ2</accession>
<dbReference type="SUPFAM" id="SSF48726">
    <property type="entry name" value="Immunoglobulin"/>
    <property type="match status" value="1"/>
</dbReference>
<comment type="caution">
    <text evidence="6">The sequence shown here is derived from an EMBL/GenBank/DDBJ whole genome shotgun (WGS) entry which is preliminary data.</text>
</comment>
<evidence type="ECO:0000259" key="5">
    <source>
        <dbReference type="PROSITE" id="PS50835"/>
    </source>
</evidence>
<protein>
    <recommendedName>
        <fullName evidence="5">Ig-like domain-containing protein</fullName>
    </recommendedName>
</protein>
<dbReference type="InterPro" id="IPR013783">
    <property type="entry name" value="Ig-like_fold"/>
</dbReference>
<keyword evidence="3" id="KW-0393">Immunoglobulin domain</keyword>
<dbReference type="SMART" id="SM00409">
    <property type="entry name" value="IG"/>
    <property type="match status" value="1"/>
</dbReference>
<feature type="region of interest" description="Disordered" evidence="4">
    <location>
        <begin position="114"/>
        <end position="150"/>
    </location>
</feature>